<proteinExistence type="predicted"/>
<name>A0A9W9Z3P2_9CNID</name>
<feature type="compositionally biased region" description="Polar residues" evidence="1">
    <location>
        <begin position="171"/>
        <end position="191"/>
    </location>
</feature>
<gene>
    <name evidence="2" type="ORF">OS493_014281</name>
</gene>
<sequence length="396" mass="43048">MTTRGETVFAAFYDRLESLKDYSTQPDRQARIQQFFVALSEEHARFLEQVEIVEKKAASLQEPENPLDVENMDSCEHLGPEDRQALEYVIANSLNSLKKTLCEAVESWNNSLQEYSQAEKKRNSKSVTKEGKQSSSILVLEGKSSSSEQLTKSSDILGIRGVDLIAQEGNVTPSLTPWGSRSASPYPSPDTNGDAPEVLSGPDMEVLHATSGFRPIPCPECTETDVHTPAESPTEGILPVGGVVKGHSLPGAKTEPLARVRLEKDLTSSHRSDTFKAFVVIGPSSEEGLDGSLSGTNENFPASDPECQTDKANEPSREKMDGDKEPSGGTMDDAKDPSGGKMDGAKEPSGGKMDGGKEPSGVRWTMQRILLGVRWTVQRILLGVRWMVQTNLLGVR</sequence>
<protein>
    <submittedName>
        <fullName evidence="2">Uncharacterized protein</fullName>
    </submittedName>
</protein>
<organism evidence="2 3">
    <name type="scientific">Desmophyllum pertusum</name>
    <dbReference type="NCBI Taxonomy" id="174260"/>
    <lineage>
        <taxon>Eukaryota</taxon>
        <taxon>Metazoa</taxon>
        <taxon>Cnidaria</taxon>
        <taxon>Anthozoa</taxon>
        <taxon>Hexacorallia</taxon>
        <taxon>Scleractinia</taxon>
        <taxon>Caryophylliina</taxon>
        <taxon>Caryophylliidae</taxon>
        <taxon>Desmophyllum</taxon>
    </lineage>
</organism>
<evidence type="ECO:0000313" key="3">
    <source>
        <dbReference type="Proteomes" id="UP001163046"/>
    </source>
</evidence>
<comment type="caution">
    <text evidence="2">The sequence shown here is derived from an EMBL/GenBank/DDBJ whole genome shotgun (WGS) entry which is preliminary data.</text>
</comment>
<dbReference type="AlphaFoldDB" id="A0A9W9Z3P2"/>
<dbReference type="OrthoDB" id="10553892at2759"/>
<evidence type="ECO:0000256" key="1">
    <source>
        <dbReference type="SAM" id="MobiDB-lite"/>
    </source>
</evidence>
<reference evidence="2" key="1">
    <citation type="submission" date="2023-01" db="EMBL/GenBank/DDBJ databases">
        <title>Genome assembly of the deep-sea coral Lophelia pertusa.</title>
        <authorList>
            <person name="Herrera S."/>
            <person name="Cordes E."/>
        </authorList>
    </citation>
    <scope>NUCLEOTIDE SEQUENCE</scope>
    <source>
        <strain evidence="2">USNM1676648</strain>
        <tissue evidence="2">Polyp</tissue>
    </source>
</reference>
<dbReference type="Proteomes" id="UP001163046">
    <property type="component" value="Unassembled WGS sequence"/>
</dbReference>
<accession>A0A9W9Z3P2</accession>
<feature type="compositionally biased region" description="Basic and acidic residues" evidence="1">
    <location>
        <begin position="117"/>
        <end position="132"/>
    </location>
</feature>
<evidence type="ECO:0000313" key="2">
    <source>
        <dbReference type="EMBL" id="KAJ7373133.1"/>
    </source>
</evidence>
<feature type="region of interest" description="Disordered" evidence="1">
    <location>
        <begin position="114"/>
        <end position="145"/>
    </location>
</feature>
<feature type="region of interest" description="Disordered" evidence="1">
    <location>
        <begin position="289"/>
        <end position="360"/>
    </location>
</feature>
<feature type="region of interest" description="Disordered" evidence="1">
    <location>
        <begin position="171"/>
        <end position="193"/>
    </location>
</feature>
<dbReference type="EMBL" id="MU826832">
    <property type="protein sequence ID" value="KAJ7373133.1"/>
    <property type="molecule type" value="Genomic_DNA"/>
</dbReference>
<keyword evidence="3" id="KW-1185">Reference proteome</keyword>
<feature type="compositionally biased region" description="Basic and acidic residues" evidence="1">
    <location>
        <begin position="308"/>
        <end position="346"/>
    </location>
</feature>